<feature type="coiled-coil region" evidence="1">
    <location>
        <begin position="279"/>
        <end position="306"/>
    </location>
</feature>
<evidence type="ECO:0000313" key="4">
    <source>
        <dbReference type="EMBL" id="JAG17266.1"/>
    </source>
</evidence>
<reference evidence="4" key="2">
    <citation type="submission" date="2014-07" db="EMBL/GenBank/DDBJ databases">
        <authorList>
            <person name="Hull J."/>
        </authorList>
    </citation>
    <scope>NUCLEOTIDE SEQUENCE</scope>
</reference>
<keyword evidence="2" id="KW-0812">Transmembrane</keyword>
<gene>
    <name evidence="4" type="primary">MYO18A</name>
    <name evidence="4" type="ORF">CM83_99042</name>
</gene>
<protein>
    <submittedName>
        <fullName evidence="4">Unconventional myosin-XVIIIa</fullName>
    </submittedName>
</protein>
<reference evidence="5" key="3">
    <citation type="submission" date="2014-09" db="EMBL/GenBank/DDBJ databases">
        <authorList>
            <person name="Magalhaes I.L.F."/>
            <person name="Oliveira U."/>
            <person name="Santos F.R."/>
            <person name="Vidigal T.H.D.A."/>
            <person name="Brescovit A.D."/>
            <person name="Santos A.J."/>
        </authorList>
    </citation>
    <scope>NUCLEOTIDE SEQUENCE</scope>
</reference>
<accession>A0A0A9XC98</accession>
<dbReference type="EMBL" id="GBHO01026338">
    <property type="protein sequence ID" value="JAG17266.1"/>
    <property type="molecule type" value="Transcribed_RNA"/>
</dbReference>
<keyword evidence="2" id="KW-0472">Membrane</keyword>
<evidence type="ECO:0000313" key="5">
    <source>
        <dbReference type="EMBL" id="JAG51051.1"/>
    </source>
</evidence>
<evidence type="ECO:0000256" key="3">
    <source>
        <dbReference type="SAM" id="SignalP"/>
    </source>
</evidence>
<keyword evidence="2" id="KW-1133">Transmembrane helix</keyword>
<feature type="coiled-coil region" evidence="1">
    <location>
        <begin position="113"/>
        <end position="245"/>
    </location>
</feature>
<name>A0A0A9XC98_LYGHE</name>
<evidence type="ECO:0000256" key="1">
    <source>
        <dbReference type="SAM" id="Coils"/>
    </source>
</evidence>
<organism evidence="4">
    <name type="scientific">Lygus hesperus</name>
    <name type="common">Western plant bug</name>
    <dbReference type="NCBI Taxonomy" id="30085"/>
    <lineage>
        <taxon>Eukaryota</taxon>
        <taxon>Metazoa</taxon>
        <taxon>Ecdysozoa</taxon>
        <taxon>Arthropoda</taxon>
        <taxon>Hexapoda</taxon>
        <taxon>Insecta</taxon>
        <taxon>Pterygota</taxon>
        <taxon>Neoptera</taxon>
        <taxon>Paraneoptera</taxon>
        <taxon>Hemiptera</taxon>
        <taxon>Heteroptera</taxon>
        <taxon>Panheteroptera</taxon>
        <taxon>Cimicomorpha</taxon>
        <taxon>Miridae</taxon>
        <taxon>Mirini</taxon>
        <taxon>Lygus</taxon>
    </lineage>
</organism>
<evidence type="ECO:0000256" key="2">
    <source>
        <dbReference type="SAM" id="Phobius"/>
    </source>
</evidence>
<dbReference type="Gene3D" id="1.10.287.1490">
    <property type="match status" value="1"/>
</dbReference>
<feature type="chain" id="PRO_5015033834" evidence="3">
    <location>
        <begin position="19"/>
        <end position="371"/>
    </location>
</feature>
<reference evidence="4" key="1">
    <citation type="journal article" date="2014" name="PLoS ONE">
        <title>Transcriptome-Based Identification of ABC Transporters in the Western Tarnished Plant Bug Lygus hesperus.</title>
        <authorList>
            <person name="Hull J.J."/>
            <person name="Chaney K."/>
            <person name="Geib S.M."/>
            <person name="Fabrick J.A."/>
            <person name="Brent C.S."/>
            <person name="Walsh D."/>
            <person name="Lavine L.C."/>
        </authorList>
    </citation>
    <scope>NUCLEOTIDE SEQUENCE</scope>
</reference>
<dbReference type="AlphaFoldDB" id="A0A0A9XC98"/>
<proteinExistence type="predicted"/>
<keyword evidence="1" id="KW-0175">Coiled coil</keyword>
<dbReference type="EMBL" id="GBRD01014775">
    <property type="protein sequence ID" value="JAG51051.1"/>
    <property type="molecule type" value="Transcribed_RNA"/>
</dbReference>
<feature type="transmembrane region" description="Helical" evidence="2">
    <location>
        <begin position="42"/>
        <end position="62"/>
    </location>
</feature>
<feature type="signal peptide" evidence="3">
    <location>
        <begin position="1"/>
        <end position="18"/>
    </location>
</feature>
<keyword evidence="3" id="KW-0732">Signal</keyword>
<sequence length="371" mass="42111">MKMDVLIAVSCMAASSYAAETSSVVEDGGSWVWKWLSFMLSRSSVYVTLVAIILFNFAATFFKNKFLKTSHLNLDGENDRKHWSMHSGQPKWNPHDSKLGIHGTNCTPSDDDTESIKERLREAEVTMAAIKAELEQTKKTNLSLENSLEELERDRSNSEEVLIKMKMAGSLELENLRKENASYERQLERAKDEINSLTRKMEVLQREARISESALSDQQNLMDRLETTRAEMEAIKTQLKGIKIERDTAVRLASEQIYKMTPDERPIDTGSMHRRELIEEMIDMELKRMREEVEANERNQEQLLSRAESYMETTLNSGVEGDVDAGCTSYDPSSPIIHRNALGDAPPVYNCPDDTFSPTTHITTETALTAT</sequence>